<evidence type="ECO:0000259" key="2">
    <source>
        <dbReference type="Pfam" id="PF04773"/>
    </source>
</evidence>
<dbReference type="Pfam" id="PF16344">
    <property type="entry name" value="FecR_C"/>
    <property type="match status" value="1"/>
</dbReference>
<feature type="transmembrane region" description="Helical" evidence="1">
    <location>
        <begin position="90"/>
        <end position="111"/>
    </location>
</feature>
<feature type="domain" description="Protein FecR C-terminal" evidence="3">
    <location>
        <begin position="326"/>
        <end position="393"/>
    </location>
</feature>
<name>A0A0D8JDM0_9BACT</name>
<dbReference type="Pfam" id="PF04773">
    <property type="entry name" value="FecR"/>
    <property type="match status" value="1"/>
</dbReference>
<dbReference type="Gene3D" id="3.55.50.30">
    <property type="match status" value="1"/>
</dbReference>
<dbReference type="AlphaFoldDB" id="A0A0D8JDM0"/>
<dbReference type="STRING" id="1544798.LH29_04890"/>
<dbReference type="Gene3D" id="2.60.120.1440">
    <property type="match status" value="1"/>
</dbReference>
<keyword evidence="1" id="KW-1133">Transmembrane helix</keyword>
<organism evidence="4 5">
    <name type="scientific">Draconibacterium sediminis</name>
    <dbReference type="NCBI Taxonomy" id="1544798"/>
    <lineage>
        <taxon>Bacteria</taxon>
        <taxon>Pseudomonadati</taxon>
        <taxon>Bacteroidota</taxon>
        <taxon>Bacteroidia</taxon>
        <taxon>Marinilabiliales</taxon>
        <taxon>Prolixibacteraceae</taxon>
        <taxon>Draconibacterium</taxon>
    </lineage>
</organism>
<evidence type="ECO:0000256" key="1">
    <source>
        <dbReference type="SAM" id="Phobius"/>
    </source>
</evidence>
<dbReference type="InterPro" id="IPR006860">
    <property type="entry name" value="FecR"/>
</dbReference>
<keyword evidence="5" id="KW-1185">Reference proteome</keyword>
<dbReference type="Proteomes" id="UP000032544">
    <property type="component" value="Unassembled WGS sequence"/>
</dbReference>
<protein>
    <recommendedName>
        <fullName evidence="6">FecR protein domain-containing protein</fullName>
    </recommendedName>
</protein>
<sequence length="399" mass="45813">MNKYKLYSSTDFLNDDSFIQWLLKSDSDAELYWDTFIEEHPEKKEELDEAVEIFNHFRFSHEELSLDEVFSIWNNVKHQSVNKRTSLLTILKYAAVFLLVFTTGALSYYFYNEADKETEFTIAETEPLNFDEAQIILSDGKSIPLNSKASEIRYDATGDKVIVDNDTINQLVGADKPTTNRVIIPYGKSSQITLSDGTRVWLNAGSQLLYPSVFDKKQREVLLIGEAYFEVEHNEHVPFVVRTEHADVEVLGTSFDVLAYPDDHMFQTVLVTGSVSIESKKSGLLSGKDKMVLVPNQMFYLDKESGVNYINNVEVDSYTSWKEGMFNCNKQDLSRVVRRLERYYNKQIHIKDPLLGTYKISGKLDLKSDISEVLDVLQAFVPIDWGKQQNGDYFIVKPN</sequence>
<accession>A0A0D8JDM0</accession>
<evidence type="ECO:0008006" key="6">
    <source>
        <dbReference type="Google" id="ProtNLM"/>
    </source>
</evidence>
<dbReference type="PANTHER" id="PTHR30273">
    <property type="entry name" value="PERIPLASMIC SIGNAL SENSOR AND SIGMA FACTOR ACTIVATOR FECR-RELATED"/>
    <property type="match status" value="1"/>
</dbReference>
<proteinExistence type="predicted"/>
<dbReference type="FunFam" id="2.60.120.1440:FF:000001">
    <property type="entry name" value="Putative anti-sigma factor"/>
    <property type="match status" value="1"/>
</dbReference>
<evidence type="ECO:0000313" key="4">
    <source>
        <dbReference type="EMBL" id="KJF44784.1"/>
    </source>
</evidence>
<dbReference type="RefSeq" id="WP_045026316.1">
    <property type="nucleotide sequence ID" value="NZ_JRHC01000001.1"/>
</dbReference>
<keyword evidence="1" id="KW-0812">Transmembrane</keyword>
<feature type="domain" description="FecR protein" evidence="2">
    <location>
        <begin position="187"/>
        <end position="275"/>
    </location>
</feature>
<gene>
    <name evidence="4" type="ORF">LH29_04890</name>
</gene>
<evidence type="ECO:0000259" key="3">
    <source>
        <dbReference type="Pfam" id="PF16344"/>
    </source>
</evidence>
<dbReference type="EMBL" id="JRHC01000001">
    <property type="protein sequence ID" value="KJF44784.1"/>
    <property type="molecule type" value="Genomic_DNA"/>
</dbReference>
<dbReference type="GO" id="GO:0016989">
    <property type="term" value="F:sigma factor antagonist activity"/>
    <property type="evidence" value="ECO:0007669"/>
    <property type="project" value="TreeGrafter"/>
</dbReference>
<dbReference type="OrthoDB" id="1123467at2"/>
<dbReference type="InterPro" id="IPR012373">
    <property type="entry name" value="Ferrdict_sens_TM"/>
</dbReference>
<evidence type="ECO:0000313" key="5">
    <source>
        <dbReference type="Proteomes" id="UP000032544"/>
    </source>
</evidence>
<reference evidence="4 5" key="1">
    <citation type="submission" date="2014-09" db="EMBL/GenBank/DDBJ databases">
        <title>Draft Genome Sequence of Draconibacterium sp. JN14CK-3.</title>
        <authorList>
            <person name="Dong C."/>
            <person name="Lai Q."/>
            <person name="Shao Z."/>
        </authorList>
    </citation>
    <scope>NUCLEOTIDE SEQUENCE [LARGE SCALE GENOMIC DNA]</scope>
    <source>
        <strain evidence="4 5">JN14CK-3</strain>
    </source>
</reference>
<dbReference type="PATRIC" id="fig|1544798.3.peg.992"/>
<dbReference type="PANTHER" id="PTHR30273:SF2">
    <property type="entry name" value="PROTEIN FECR"/>
    <property type="match status" value="1"/>
</dbReference>
<dbReference type="InterPro" id="IPR032508">
    <property type="entry name" value="FecR_C"/>
</dbReference>
<keyword evidence="1" id="KW-0472">Membrane</keyword>
<comment type="caution">
    <text evidence="4">The sequence shown here is derived from an EMBL/GenBank/DDBJ whole genome shotgun (WGS) entry which is preliminary data.</text>
</comment>